<reference evidence="1" key="2">
    <citation type="journal article" date="2014" name="ISME J.">
        <title>Microbial stratification in low pH oxic and suboxic macroscopic growths along an acid mine drainage.</title>
        <authorList>
            <person name="Mendez-Garcia C."/>
            <person name="Mesa V."/>
            <person name="Sprenger R.R."/>
            <person name="Richter M."/>
            <person name="Diez M.S."/>
            <person name="Solano J."/>
            <person name="Bargiela R."/>
            <person name="Golyshina O.V."/>
            <person name="Manteca A."/>
            <person name="Ramos J.L."/>
            <person name="Gallego J.R."/>
            <person name="Llorente I."/>
            <person name="Martins Dos Santos V.A."/>
            <person name="Jensen O.N."/>
            <person name="Pelaez A.I."/>
            <person name="Sanchez J."/>
            <person name="Ferrer M."/>
        </authorList>
    </citation>
    <scope>NUCLEOTIDE SEQUENCE</scope>
</reference>
<feature type="non-terminal residue" evidence="1">
    <location>
        <position position="108"/>
    </location>
</feature>
<dbReference type="AlphaFoldDB" id="T1BEU1"/>
<proteinExistence type="predicted"/>
<name>T1BEU1_9ZZZZ</name>
<dbReference type="PANTHER" id="PTHR34631">
    <property type="match status" value="1"/>
</dbReference>
<reference evidence="1" key="1">
    <citation type="submission" date="2013-08" db="EMBL/GenBank/DDBJ databases">
        <authorList>
            <person name="Mendez C."/>
            <person name="Richter M."/>
            <person name="Ferrer M."/>
            <person name="Sanchez J."/>
        </authorList>
    </citation>
    <scope>NUCLEOTIDE SEQUENCE</scope>
</reference>
<evidence type="ECO:0000313" key="1">
    <source>
        <dbReference type="EMBL" id="EQD71471.1"/>
    </source>
</evidence>
<sequence>MDYRSLEGLSRSLADQGFIPNYQDYSATWERIHNFVPEIRLPSYKELNTATDVTGMNPKNGGQYLEYKYGRKGRKKYIVVEITVDVKHKKLLRMEAHVEGERSYGTRP</sequence>
<organism evidence="1">
    <name type="scientific">mine drainage metagenome</name>
    <dbReference type="NCBI Taxonomy" id="410659"/>
    <lineage>
        <taxon>unclassified sequences</taxon>
        <taxon>metagenomes</taxon>
        <taxon>ecological metagenomes</taxon>
    </lineage>
</organism>
<comment type="caution">
    <text evidence="1">The sequence shown here is derived from an EMBL/GenBank/DDBJ whole genome shotgun (WGS) entry which is preliminary data.</text>
</comment>
<dbReference type="PANTHER" id="PTHR34631:SF3">
    <property type="entry name" value="ISSOD12 TRANSPOSASE TNPA_ISSOD12"/>
    <property type="match status" value="1"/>
</dbReference>
<protein>
    <submittedName>
        <fullName evidence="1">Transposase ISC1058</fullName>
    </submittedName>
</protein>
<gene>
    <name evidence="1" type="ORF">B1B_04440</name>
</gene>
<dbReference type="InterPro" id="IPR053172">
    <property type="entry name" value="Tn903_transposase"/>
</dbReference>
<accession>T1BEU1</accession>
<dbReference type="EMBL" id="AUZY01002777">
    <property type="protein sequence ID" value="EQD71471.1"/>
    <property type="molecule type" value="Genomic_DNA"/>
</dbReference>